<gene>
    <name evidence="1" type="ORF">KDK92_04790</name>
</gene>
<keyword evidence="2" id="KW-1185">Reference proteome</keyword>
<sequence length="96" mass="11615">MLSENFYPGIRYYFRRKDIEAHSKYCLDGYHAGKVRDFIDLDEYMICCIMPKAEEENFRNIIPQNLIDRVVFVDYKEAKDIFEWTSRVYKIANERG</sequence>
<proteinExistence type="predicted"/>
<evidence type="ECO:0000313" key="1">
    <source>
        <dbReference type="EMBL" id="MCM1989049.1"/>
    </source>
</evidence>
<organism evidence="1 2">
    <name type="scientific">Oceanirhabdus seepicola</name>
    <dbReference type="NCBI Taxonomy" id="2828781"/>
    <lineage>
        <taxon>Bacteria</taxon>
        <taxon>Bacillati</taxon>
        <taxon>Bacillota</taxon>
        <taxon>Clostridia</taxon>
        <taxon>Eubacteriales</taxon>
        <taxon>Clostridiaceae</taxon>
        <taxon>Oceanirhabdus</taxon>
    </lineage>
</organism>
<dbReference type="EMBL" id="JAGSOJ010000001">
    <property type="protein sequence ID" value="MCM1989049.1"/>
    <property type="molecule type" value="Genomic_DNA"/>
</dbReference>
<dbReference type="AlphaFoldDB" id="A0A9J6NYR7"/>
<comment type="caution">
    <text evidence="1">The sequence shown here is derived from an EMBL/GenBank/DDBJ whole genome shotgun (WGS) entry which is preliminary data.</text>
</comment>
<protein>
    <submittedName>
        <fullName evidence="1">Uncharacterized protein</fullName>
    </submittedName>
</protein>
<reference evidence="1" key="2">
    <citation type="submission" date="2021-04" db="EMBL/GenBank/DDBJ databases">
        <authorList>
            <person name="Dong X."/>
        </authorList>
    </citation>
    <scope>NUCLEOTIDE SEQUENCE</scope>
    <source>
        <strain evidence="1">ZWT</strain>
    </source>
</reference>
<evidence type="ECO:0000313" key="2">
    <source>
        <dbReference type="Proteomes" id="UP001056429"/>
    </source>
</evidence>
<dbReference type="RefSeq" id="WP_250857914.1">
    <property type="nucleotide sequence ID" value="NZ_JAGSOJ010000001.1"/>
</dbReference>
<name>A0A9J6NYR7_9CLOT</name>
<reference evidence="1" key="1">
    <citation type="journal article" date="2021" name="mSystems">
        <title>Bacteria and Archaea Synergistically Convert Glycine Betaine to Biogenic Methane in the Formosa Cold Seep of the South China Sea.</title>
        <authorList>
            <person name="Li L."/>
            <person name="Zhang W."/>
            <person name="Zhang S."/>
            <person name="Song L."/>
            <person name="Sun Q."/>
            <person name="Zhang H."/>
            <person name="Xiang H."/>
            <person name="Dong X."/>
        </authorList>
    </citation>
    <scope>NUCLEOTIDE SEQUENCE</scope>
    <source>
        <strain evidence="1">ZWT</strain>
    </source>
</reference>
<accession>A0A9J6NYR7</accession>
<dbReference type="Proteomes" id="UP001056429">
    <property type="component" value="Unassembled WGS sequence"/>
</dbReference>